<dbReference type="SMART" id="SM00837">
    <property type="entry name" value="DPBB_1"/>
    <property type="match status" value="1"/>
</dbReference>
<dbReference type="InterPro" id="IPR007112">
    <property type="entry name" value="Expansin/allergen_DPBB_dom"/>
</dbReference>
<gene>
    <name evidence="8" type="ORF">RIF29_05681</name>
</gene>
<dbReference type="EMBL" id="JAYWIO010000001">
    <property type="protein sequence ID" value="KAK7290906.1"/>
    <property type="molecule type" value="Genomic_DNA"/>
</dbReference>
<dbReference type="SUPFAM" id="SSF50685">
    <property type="entry name" value="Barwin-like endoglucanases"/>
    <property type="match status" value="1"/>
</dbReference>
<feature type="region of interest" description="Disordered" evidence="4">
    <location>
        <begin position="264"/>
        <end position="286"/>
    </location>
</feature>
<evidence type="ECO:0000256" key="3">
    <source>
        <dbReference type="RuleBase" id="RU003460"/>
    </source>
</evidence>
<evidence type="ECO:0000256" key="4">
    <source>
        <dbReference type="SAM" id="MobiDB-lite"/>
    </source>
</evidence>
<dbReference type="GO" id="GO:0009506">
    <property type="term" value="C:plasmodesma"/>
    <property type="evidence" value="ECO:0007669"/>
    <property type="project" value="TreeGrafter"/>
</dbReference>
<comment type="similarity">
    <text evidence="3">Belongs to the expansin family.</text>
</comment>
<dbReference type="PRINTS" id="PR01225">
    <property type="entry name" value="EXPANSNFAMLY"/>
</dbReference>
<dbReference type="InterPro" id="IPR005795">
    <property type="entry name" value="LolPI"/>
</dbReference>
<feature type="signal peptide" evidence="5">
    <location>
        <begin position="1"/>
        <end position="24"/>
    </location>
</feature>
<evidence type="ECO:0000259" key="6">
    <source>
        <dbReference type="PROSITE" id="PS50842"/>
    </source>
</evidence>
<feature type="domain" description="Expansin-like CBD" evidence="7">
    <location>
        <begin position="186"/>
        <end position="266"/>
    </location>
</feature>
<dbReference type="InterPro" id="IPR036908">
    <property type="entry name" value="RlpA-like_sf"/>
</dbReference>
<dbReference type="Proteomes" id="UP001372338">
    <property type="component" value="Unassembled WGS sequence"/>
</dbReference>
<dbReference type="PRINTS" id="PR00829">
    <property type="entry name" value="LOLP1ALLERGN"/>
</dbReference>
<dbReference type="Gene3D" id="2.60.40.760">
    <property type="entry name" value="Expansin, cellulose-binding-like domain"/>
    <property type="match status" value="1"/>
</dbReference>
<comment type="subcellular location">
    <subcellularLocation>
        <location evidence="1">Secreted</location>
    </subcellularLocation>
</comment>
<dbReference type="PROSITE" id="PS50842">
    <property type="entry name" value="EXPANSIN_EG45"/>
    <property type="match status" value="1"/>
</dbReference>
<keyword evidence="5" id="KW-0732">Signal</keyword>
<dbReference type="InterPro" id="IPR009009">
    <property type="entry name" value="RlpA-like_DPBB"/>
</dbReference>
<dbReference type="GO" id="GO:0006949">
    <property type="term" value="P:syncytium formation"/>
    <property type="evidence" value="ECO:0007669"/>
    <property type="project" value="TreeGrafter"/>
</dbReference>
<sequence>MEHRHVFVAFLSFCMSLRLVLVCAKVQLPLPRLPPKPHIPQQTPLDARWYQGTATWYGEPEGSGSNGGACGYGKMVDVKPLKYRVSAAGPMLFKKGKGCGACYKVKCTDKELCAKRAVTVIITDECPGCPPVHFDLSGAAFGRMAVKGKNSHLRNKGRLPIIFKRISCLYPGKNMSFHVNEGSSPYWLSLRPEFVKADGEIGSMYLKQGDSTEWMPMTNLWGANWAVTKGPLKGPFSVRLITTTGKSFTSKNVIPHNFSPKASYISTGNGNPKRNVKPLATKKQLT</sequence>
<keyword evidence="9" id="KW-1185">Reference proteome</keyword>
<evidence type="ECO:0000256" key="2">
    <source>
        <dbReference type="ARBA" id="ARBA00022525"/>
    </source>
</evidence>
<dbReference type="InterPro" id="IPR007117">
    <property type="entry name" value="Expansin_CBD"/>
</dbReference>
<dbReference type="InterPro" id="IPR007118">
    <property type="entry name" value="Expan_Lol_pI"/>
</dbReference>
<dbReference type="Gene3D" id="2.40.40.10">
    <property type="entry name" value="RlpA-like domain"/>
    <property type="match status" value="1"/>
</dbReference>
<dbReference type="SUPFAM" id="SSF49590">
    <property type="entry name" value="PHL pollen allergen"/>
    <property type="match status" value="1"/>
</dbReference>
<name>A0AAN9J3C3_CROPI</name>
<evidence type="ECO:0000259" key="7">
    <source>
        <dbReference type="PROSITE" id="PS50843"/>
    </source>
</evidence>
<protein>
    <submittedName>
        <fullName evidence="8">Uncharacterized protein</fullName>
    </submittedName>
</protein>
<feature type="domain" description="Expansin-like EG45" evidence="6">
    <location>
        <begin position="67"/>
        <end position="173"/>
    </location>
</feature>
<comment type="caution">
    <text evidence="8">The sequence shown here is derived from an EMBL/GenBank/DDBJ whole genome shotgun (WGS) entry which is preliminary data.</text>
</comment>
<feature type="chain" id="PRO_5042883812" evidence="5">
    <location>
        <begin position="25"/>
        <end position="286"/>
    </location>
</feature>
<dbReference type="PROSITE" id="PS50843">
    <property type="entry name" value="EXPANSIN_CBD"/>
    <property type="match status" value="1"/>
</dbReference>
<dbReference type="PANTHER" id="PTHR31692">
    <property type="entry name" value="EXPANSIN-B3"/>
    <property type="match status" value="1"/>
</dbReference>
<dbReference type="PANTHER" id="PTHR31692:SF5">
    <property type="entry name" value="EXPANSIN-B3"/>
    <property type="match status" value="1"/>
</dbReference>
<evidence type="ECO:0000313" key="9">
    <source>
        <dbReference type="Proteomes" id="UP001372338"/>
    </source>
</evidence>
<dbReference type="InterPro" id="IPR036749">
    <property type="entry name" value="Expansin_CBD_sf"/>
</dbReference>
<dbReference type="Pfam" id="PF01357">
    <property type="entry name" value="Expansin_C"/>
    <property type="match status" value="1"/>
</dbReference>
<dbReference type="AlphaFoldDB" id="A0AAN9J3C3"/>
<evidence type="ECO:0000313" key="8">
    <source>
        <dbReference type="EMBL" id="KAK7290906.1"/>
    </source>
</evidence>
<organism evidence="8 9">
    <name type="scientific">Crotalaria pallida</name>
    <name type="common">Smooth rattlebox</name>
    <name type="synonym">Crotalaria striata</name>
    <dbReference type="NCBI Taxonomy" id="3830"/>
    <lineage>
        <taxon>Eukaryota</taxon>
        <taxon>Viridiplantae</taxon>
        <taxon>Streptophyta</taxon>
        <taxon>Embryophyta</taxon>
        <taxon>Tracheophyta</taxon>
        <taxon>Spermatophyta</taxon>
        <taxon>Magnoliopsida</taxon>
        <taxon>eudicotyledons</taxon>
        <taxon>Gunneridae</taxon>
        <taxon>Pentapetalae</taxon>
        <taxon>rosids</taxon>
        <taxon>fabids</taxon>
        <taxon>Fabales</taxon>
        <taxon>Fabaceae</taxon>
        <taxon>Papilionoideae</taxon>
        <taxon>50 kb inversion clade</taxon>
        <taxon>genistoids sensu lato</taxon>
        <taxon>core genistoids</taxon>
        <taxon>Crotalarieae</taxon>
        <taxon>Crotalaria</taxon>
    </lineage>
</organism>
<keyword evidence="2" id="KW-0964">Secreted</keyword>
<dbReference type="CDD" id="cd22275">
    <property type="entry name" value="DPBB_EXPB_N"/>
    <property type="match status" value="1"/>
</dbReference>
<reference evidence="8 9" key="1">
    <citation type="submission" date="2024-01" db="EMBL/GenBank/DDBJ databases">
        <title>The genomes of 5 underutilized Papilionoideae crops provide insights into root nodulation and disease resistanc.</title>
        <authorList>
            <person name="Yuan L."/>
        </authorList>
    </citation>
    <scope>NUCLEOTIDE SEQUENCE [LARGE SCALE GENOMIC DNA]</scope>
    <source>
        <strain evidence="8">ZHUSHIDOU_FW_LH</strain>
        <tissue evidence="8">Leaf</tissue>
    </source>
</reference>
<evidence type="ECO:0000256" key="5">
    <source>
        <dbReference type="SAM" id="SignalP"/>
    </source>
</evidence>
<dbReference type="GO" id="GO:0005576">
    <property type="term" value="C:extracellular region"/>
    <property type="evidence" value="ECO:0007669"/>
    <property type="project" value="UniProtKB-SubCell"/>
</dbReference>
<evidence type="ECO:0000256" key="1">
    <source>
        <dbReference type="ARBA" id="ARBA00004613"/>
    </source>
</evidence>
<proteinExistence type="inferred from homology"/>
<dbReference type="Pfam" id="PF03330">
    <property type="entry name" value="DPBB_1"/>
    <property type="match status" value="1"/>
</dbReference>
<accession>A0AAN9J3C3</accession>